<proteinExistence type="predicted"/>
<dbReference type="EMBL" id="CAJOBC010134683">
    <property type="protein sequence ID" value="CAF4624666.1"/>
    <property type="molecule type" value="Genomic_DNA"/>
</dbReference>
<comment type="caution">
    <text evidence="1">The sequence shown here is derived from an EMBL/GenBank/DDBJ whole genome shotgun (WGS) entry which is preliminary data.</text>
</comment>
<name>A0A8S2ZCC9_9BILA</name>
<evidence type="ECO:0000313" key="1">
    <source>
        <dbReference type="EMBL" id="CAF4624666.1"/>
    </source>
</evidence>
<protein>
    <submittedName>
        <fullName evidence="1">Uncharacterized protein</fullName>
    </submittedName>
</protein>
<dbReference type="Proteomes" id="UP000681722">
    <property type="component" value="Unassembled WGS sequence"/>
</dbReference>
<evidence type="ECO:0000313" key="2">
    <source>
        <dbReference type="Proteomes" id="UP000681722"/>
    </source>
</evidence>
<reference evidence="1" key="1">
    <citation type="submission" date="2021-02" db="EMBL/GenBank/DDBJ databases">
        <authorList>
            <person name="Nowell W R."/>
        </authorList>
    </citation>
    <scope>NUCLEOTIDE SEQUENCE</scope>
</reference>
<gene>
    <name evidence="1" type="ORF">SRO942_LOCUS49655</name>
</gene>
<organism evidence="1 2">
    <name type="scientific">Didymodactylos carnosus</name>
    <dbReference type="NCBI Taxonomy" id="1234261"/>
    <lineage>
        <taxon>Eukaryota</taxon>
        <taxon>Metazoa</taxon>
        <taxon>Spiralia</taxon>
        <taxon>Gnathifera</taxon>
        <taxon>Rotifera</taxon>
        <taxon>Eurotatoria</taxon>
        <taxon>Bdelloidea</taxon>
        <taxon>Philodinida</taxon>
        <taxon>Philodinidae</taxon>
        <taxon>Didymodactylos</taxon>
    </lineage>
</organism>
<feature type="non-terminal residue" evidence="1">
    <location>
        <position position="14"/>
    </location>
</feature>
<sequence length="14" mass="1537">MLSLCILDCTLLKA</sequence>
<accession>A0A8S2ZCC9</accession>